<accession>W6RSI6</accession>
<dbReference type="NCBIfam" id="TIGR00277">
    <property type="entry name" value="HDIG"/>
    <property type="match status" value="1"/>
</dbReference>
<dbReference type="Gene3D" id="1.10.3210.10">
    <property type="entry name" value="Hypothetical protein af1432"/>
    <property type="match status" value="1"/>
</dbReference>
<dbReference type="Pfam" id="PF01966">
    <property type="entry name" value="HD"/>
    <property type="match status" value="1"/>
</dbReference>
<sequence>MFYRVKQFWWNITDKMNDDDINFVNNNLNEDEKILFYSLSNNEQKHSVKVCYNALNKLNRYDMLDENSMIKIALLHDIGKSYKHVNVIEKSIFVILNKILPKLLKKFINIKSVKVYYEHGEMGYNLLKDKKYSEEILDAIRYHHSSSNIRNKRRNIYMEILKESDDEC</sequence>
<feature type="domain" description="HD" evidence="1">
    <location>
        <begin position="46"/>
        <end position="162"/>
    </location>
</feature>
<dbReference type="Proteomes" id="UP000019426">
    <property type="component" value="Chromosome M2/40_rep1"/>
</dbReference>
<gene>
    <name evidence="2" type="ORF">CM240_0015</name>
</gene>
<dbReference type="OrthoDB" id="68032at2"/>
<keyword evidence="3" id="KW-1185">Reference proteome</keyword>
<dbReference type="AlphaFoldDB" id="W6RSI6"/>
<dbReference type="eggNOG" id="COG2206">
    <property type="taxonomic scope" value="Bacteria"/>
</dbReference>
<dbReference type="RefSeq" id="WP_044035692.1">
    <property type="nucleotide sequence ID" value="NZ_HG917868.1"/>
</dbReference>
<dbReference type="KEGG" id="clt:CM240_0015"/>
<protein>
    <recommendedName>
        <fullName evidence="1">HD domain-containing protein</fullName>
    </recommendedName>
</protein>
<dbReference type="PATRIC" id="fig|1216932.3.peg.11"/>
<dbReference type="EMBL" id="HG917868">
    <property type="protein sequence ID" value="CDM67208.1"/>
    <property type="molecule type" value="Genomic_DNA"/>
</dbReference>
<dbReference type="InterPro" id="IPR006674">
    <property type="entry name" value="HD_domain"/>
</dbReference>
<organism evidence="2 3">
    <name type="scientific">Clostridium bornimense</name>
    <dbReference type="NCBI Taxonomy" id="1216932"/>
    <lineage>
        <taxon>Bacteria</taxon>
        <taxon>Bacillati</taxon>
        <taxon>Bacillota</taxon>
        <taxon>Clostridia</taxon>
        <taxon>Eubacteriales</taxon>
        <taxon>Clostridiaceae</taxon>
        <taxon>Clostridium</taxon>
    </lineage>
</organism>
<evidence type="ECO:0000313" key="3">
    <source>
        <dbReference type="Proteomes" id="UP000019426"/>
    </source>
</evidence>
<proteinExistence type="predicted"/>
<evidence type="ECO:0000259" key="1">
    <source>
        <dbReference type="Pfam" id="PF01966"/>
    </source>
</evidence>
<dbReference type="HOGENOM" id="CLU_124473_0_0_9"/>
<dbReference type="STRING" id="1216932.CM240_0015"/>
<name>W6RSI6_9CLOT</name>
<dbReference type="SUPFAM" id="SSF109604">
    <property type="entry name" value="HD-domain/PDEase-like"/>
    <property type="match status" value="1"/>
</dbReference>
<reference evidence="2 3" key="1">
    <citation type="submission" date="2013-11" db="EMBL/GenBank/DDBJ databases">
        <title>Complete genome sequence of Clostridum sp. M2/40.</title>
        <authorList>
            <person name="Wibberg D."/>
            <person name="Puehler A."/>
            <person name="Schlueter A."/>
        </authorList>
    </citation>
    <scope>NUCLEOTIDE SEQUENCE [LARGE SCALE GENOMIC DNA]</scope>
    <source>
        <strain evidence="3">M2/40</strain>
    </source>
</reference>
<evidence type="ECO:0000313" key="2">
    <source>
        <dbReference type="EMBL" id="CDM67208.1"/>
    </source>
</evidence>
<dbReference type="InterPro" id="IPR006675">
    <property type="entry name" value="HDIG_dom"/>
</dbReference>